<evidence type="ECO:0000313" key="20">
    <source>
        <dbReference type="Proteomes" id="UP000622580"/>
    </source>
</evidence>
<dbReference type="GO" id="GO:0016020">
    <property type="term" value="C:membrane"/>
    <property type="evidence" value="ECO:0007669"/>
    <property type="project" value="UniProtKB-SubCell"/>
</dbReference>
<keyword evidence="9" id="KW-0067">ATP-binding</keyword>
<dbReference type="SUPFAM" id="SSF52172">
    <property type="entry name" value="CheY-like"/>
    <property type="match status" value="1"/>
</dbReference>
<protein>
    <recommendedName>
        <fullName evidence="3">histidine kinase</fullName>
        <ecNumber evidence="3">2.7.13.3</ecNumber>
    </recommendedName>
</protein>
<evidence type="ECO:0000256" key="8">
    <source>
        <dbReference type="ARBA" id="ARBA00022777"/>
    </source>
</evidence>
<dbReference type="SMART" id="SM00387">
    <property type="entry name" value="HATPase_c"/>
    <property type="match status" value="1"/>
</dbReference>
<dbReference type="FunFam" id="3.30.565.10:FF:000010">
    <property type="entry name" value="Sensor histidine kinase RcsC"/>
    <property type="match status" value="1"/>
</dbReference>
<keyword evidence="14" id="KW-0175">Coiled coil</keyword>
<dbReference type="Pfam" id="PF02518">
    <property type="entry name" value="HATPase_c"/>
    <property type="match status" value="1"/>
</dbReference>
<feature type="domain" description="Response regulatory" evidence="17">
    <location>
        <begin position="549"/>
        <end position="668"/>
    </location>
</feature>
<keyword evidence="4 13" id="KW-0597">Phosphoprotein</keyword>
<feature type="domain" description="HAMP" evidence="18">
    <location>
        <begin position="230"/>
        <end position="283"/>
    </location>
</feature>
<dbReference type="InterPro" id="IPR004358">
    <property type="entry name" value="Sig_transdc_His_kin-like_C"/>
</dbReference>
<feature type="coiled-coil region" evidence="14">
    <location>
        <begin position="276"/>
        <end position="303"/>
    </location>
</feature>
<evidence type="ECO:0000256" key="10">
    <source>
        <dbReference type="ARBA" id="ARBA00022989"/>
    </source>
</evidence>
<dbReference type="CDD" id="cd00082">
    <property type="entry name" value="HisKA"/>
    <property type="match status" value="1"/>
</dbReference>
<evidence type="ECO:0000256" key="1">
    <source>
        <dbReference type="ARBA" id="ARBA00000085"/>
    </source>
</evidence>
<evidence type="ECO:0000256" key="2">
    <source>
        <dbReference type="ARBA" id="ARBA00004370"/>
    </source>
</evidence>
<dbReference type="CDD" id="cd17546">
    <property type="entry name" value="REC_hyHK_CKI1_RcsC-like"/>
    <property type="match status" value="1"/>
</dbReference>
<keyword evidence="5" id="KW-0808">Transferase</keyword>
<dbReference type="InterPro" id="IPR003660">
    <property type="entry name" value="HAMP_dom"/>
</dbReference>
<organism evidence="19 20">
    <name type="scientific">Phenylobacterium glaciei</name>
    <dbReference type="NCBI Taxonomy" id="2803784"/>
    <lineage>
        <taxon>Bacteria</taxon>
        <taxon>Pseudomonadati</taxon>
        <taxon>Pseudomonadota</taxon>
        <taxon>Alphaproteobacteria</taxon>
        <taxon>Caulobacterales</taxon>
        <taxon>Caulobacteraceae</taxon>
        <taxon>Phenylobacterium</taxon>
    </lineage>
</organism>
<name>A0A941D3Y0_9CAUL</name>
<dbReference type="GO" id="GO:0005524">
    <property type="term" value="F:ATP binding"/>
    <property type="evidence" value="ECO:0007669"/>
    <property type="project" value="UniProtKB-KW"/>
</dbReference>
<accession>A0A941D3Y0</accession>
<dbReference type="InterPro" id="IPR036097">
    <property type="entry name" value="HisK_dim/P_sf"/>
</dbReference>
<evidence type="ECO:0000259" key="17">
    <source>
        <dbReference type="PROSITE" id="PS50110"/>
    </source>
</evidence>
<dbReference type="Gene3D" id="3.40.50.2300">
    <property type="match status" value="1"/>
</dbReference>
<dbReference type="SMART" id="SM00388">
    <property type="entry name" value="HisKA"/>
    <property type="match status" value="1"/>
</dbReference>
<keyword evidence="7" id="KW-0547">Nucleotide-binding</keyword>
<comment type="subcellular location">
    <subcellularLocation>
        <location evidence="2">Membrane</location>
    </subcellularLocation>
</comment>
<dbReference type="CDD" id="cd16922">
    <property type="entry name" value="HATPase_EvgS-ArcB-TorS-like"/>
    <property type="match status" value="1"/>
</dbReference>
<dbReference type="Gene3D" id="1.10.287.130">
    <property type="match status" value="1"/>
</dbReference>
<dbReference type="InterPro" id="IPR005467">
    <property type="entry name" value="His_kinase_dom"/>
</dbReference>
<dbReference type="PROSITE" id="PS50109">
    <property type="entry name" value="HIS_KIN"/>
    <property type="match status" value="1"/>
</dbReference>
<dbReference type="InterPro" id="IPR036890">
    <property type="entry name" value="HATPase_C_sf"/>
</dbReference>
<gene>
    <name evidence="19" type="ORF">JKL49_19825</name>
</gene>
<dbReference type="PROSITE" id="PS50885">
    <property type="entry name" value="HAMP"/>
    <property type="match status" value="1"/>
</dbReference>
<dbReference type="Pfam" id="PF00072">
    <property type="entry name" value="Response_reg"/>
    <property type="match status" value="1"/>
</dbReference>
<sequence>MAERNSERPGAEGLTPAARLNNLPATWKLTLAFAVVLSAIAAMGAVLAINLRVVQQADAADNHAHKVAATASSALFVLTRQEDSLRGYIISGDPFYARRIADDHRPLFQARMTELERLAAGDPMLLGQIDQAQAAYDIWNEWAVVRALELAGVRGTRSLAAEMVGPASPADDLIAPAERALEYIQAQSQRAVETSGERKTEAMRAMGTALTLGVLFAALSAAVMGLALRRSMANPIVRLTEVMKRLAGGDLSVSIPAVERRDEVGLMAKAVVTFRDAAVEKQLLEAEAELRREEAQALSLQAQAANHAKSEFLATMAHELRTPLNGVLGLVDVMGRTDLTPAQKEHLATIGASGRALVSVVNDVLDISRIEAGSLEVLPEPFDLDRLTGDLAAIYGAIAADKGLAFALTVEPAIQGWRIGDAARLRQIAGNLISNGLKFTQAGEVRAAFALRGDQIVLEVNDTGIGVASHQQAAMFDRFVQADGSSTRRFGGAGLGLAICKELSELMGGSISFTSELGVGSTFTLQVPMPACAAPAEAQDAAPMDDKLRILVVDDNATNRLVLCALLEQLGLAAECVVNGVEAVAAWEAKAWDAILMDIHMPEMDGVTATSSIRRREIELGRDKTPIIAVTASVQPEETRGYLSAGMDNCVPKPVDTRVLVSALQGVLAA</sequence>
<evidence type="ECO:0000256" key="14">
    <source>
        <dbReference type="SAM" id="Coils"/>
    </source>
</evidence>
<dbReference type="PRINTS" id="PR00344">
    <property type="entry name" value="BCTRLSENSOR"/>
</dbReference>
<evidence type="ECO:0000256" key="12">
    <source>
        <dbReference type="ARBA" id="ARBA00023136"/>
    </source>
</evidence>
<dbReference type="FunFam" id="1.10.287.130:FF:000004">
    <property type="entry name" value="Ethylene receptor 1"/>
    <property type="match status" value="1"/>
</dbReference>
<keyword evidence="20" id="KW-1185">Reference proteome</keyword>
<dbReference type="PANTHER" id="PTHR45339">
    <property type="entry name" value="HYBRID SIGNAL TRANSDUCTION HISTIDINE KINASE J"/>
    <property type="match status" value="1"/>
</dbReference>
<evidence type="ECO:0000256" key="3">
    <source>
        <dbReference type="ARBA" id="ARBA00012438"/>
    </source>
</evidence>
<dbReference type="RefSeq" id="WP_215343162.1">
    <property type="nucleotide sequence ID" value="NZ_JAGSGD010000002.1"/>
</dbReference>
<dbReference type="SUPFAM" id="SSF158472">
    <property type="entry name" value="HAMP domain-like"/>
    <property type="match status" value="1"/>
</dbReference>
<keyword evidence="8" id="KW-0418">Kinase</keyword>
<dbReference type="Gene3D" id="3.30.565.10">
    <property type="entry name" value="Histidine kinase-like ATPase, C-terminal domain"/>
    <property type="match status" value="1"/>
</dbReference>
<evidence type="ECO:0000256" key="6">
    <source>
        <dbReference type="ARBA" id="ARBA00022692"/>
    </source>
</evidence>
<dbReference type="SMART" id="SM00304">
    <property type="entry name" value="HAMP"/>
    <property type="match status" value="1"/>
</dbReference>
<evidence type="ECO:0000256" key="5">
    <source>
        <dbReference type="ARBA" id="ARBA00022679"/>
    </source>
</evidence>
<dbReference type="Gene3D" id="1.10.8.500">
    <property type="entry name" value="HAMP domain in histidine kinase"/>
    <property type="match status" value="1"/>
</dbReference>
<evidence type="ECO:0000256" key="15">
    <source>
        <dbReference type="SAM" id="Phobius"/>
    </source>
</evidence>
<feature type="transmembrane region" description="Helical" evidence="15">
    <location>
        <begin position="29"/>
        <end position="49"/>
    </location>
</feature>
<dbReference type="InterPro" id="IPR011006">
    <property type="entry name" value="CheY-like_superfamily"/>
</dbReference>
<dbReference type="Pfam" id="PF05227">
    <property type="entry name" value="CHASE3"/>
    <property type="match status" value="1"/>
</dbReference>
<dbReference type="PROSITE" id="PS50110">
    <property type="entry name" value="RESPONSE_REGULATORY"/>
    <property type="match status" value="1"/>
</dbReference>
<evidence type="ECO:0000256" key="4">
    <source>
        <dbReference type="ARBA" id="ARBA00022553"/>
    </source>
</evidence>
<dbReference type="Proteomes" id="UP000622580">
    <property type="component" value="Unassembled WGS sequence"/>
</dbReference>
<evidence type="ECO:0000259" key="18">
    <source>
        <dbReference type="PROSITE" id="PS50885"/>
    </source>
</evidence>
<keyword evidence="6 15" id="KW-0812">Transmembrane</keyword>
<comment type="catalytic activity">
    <reaction evidence="1">
        <text>ATP + protein L-histidine = ADP + protein N-phospho-L-histidine.</text>
        <dbReference type="EC" id="2.7.13.3"/>
    </reaction>
</comment>
<dbReference type="InterPro" id="IPR001789">
    <property type="entry name" value="Sig_transdc_resp-reg_receiver"/>
</dbReference>
<proteinExistence type="predicted"/>
<evidence type="ECO:0000256" key="11">
    <source>
        <dbReference type="ARBA" id="ARBA00023012"/>
    </source>
</evidence>
<dbReference type="InterPro" id="IPR003661">
    <property type="entry name" value="HisK_dim/P_dom"/>
</dbReference>
<dbReference type="PANTHER" id="PTHR45339:SF1">
    <property type="entry name" value="HYBRID SIGNAL TRANSDUCTION HISTIDINE KINASE J"/>
    <property type="match status" value="1"/>
</dbReference>
<keyword evidence="11" id="KW-0902">Two-component regulatory system</keyword>
<keyword evidence="12 15" id="KW-0472">Membrane</keyword>
<evidence type="ECO:0000256" key="7">
    <source>
        <dbReference type="ARBA" id="ARBA00022741"/>
    </source>
</evidence>
<dbReference type="AlphaFoldDB" id="A0A941D3Y0"/>
<dbReference type="SMART" id="SM00448">
    <property type="entry name" value="REC"/>
    <property type="match status" value="1"/>
</dbReference>
<keyword evidence="10 15" id="KW-1133">Transmembrane helix</keyword>
<feature type="transmembrane region" description="Helical" evidence="15">
    <location>
        <begin position="208"/>
        <end position="228"/>
    </location>
</feature>
<evidence type="ECO:0000313" key="19">
    <source>
        <dbReference type="EMBL" id="MBR7621651.1"/>
    </source>
</evidence>
<dbReference type="InterPro" id="IPR003594">
    <property type="entry name" value="HATPase_dom"/>
</dbReference>
<feature type="domain" description="Histidine kinase" evidence="16">
    <location>
        <begin position="315"/>
        <end position="531"/>
    </location>
</feature>
<reference evidence="19" key="1">
    <citation type="submission" date="2021-04" db="EMBL/GenBank/DDBJ databases">
        <title>Draft genome assembly of strain Phenylobacterium sp. 20VBR1 using MiniION and Illumina platforms.</title>
        <authorList>
            <person name="Thomas F.A."/>
            <person name="Krishnan K.P."/>
            <person name="Sinha R.K."/>
        </authorList>
    </citation>
    <scope>NUCLEOTIDE SEQUENCE</scope>
    <source>
        <strain evidence="19">20VBR1</strain>
    </source>
</reference>
<dbReference type="EMBL" id="JAGSGD010000002">
    <property type="protein sequence ID" value="MBR7621651.1"/>
    <property type="molecule type" value="Genomic_DNA"/>
</dbReference>
<dbReference type="GO" id="GO:0000155">
    <property type="term" value="F:phosphorelay sensor kinase activity"/>
    <property type="evidence" value="ECO:0007669"/>
    <property type="project" value="InterPro"/>
</dbReference>
<comment type="caution">
    <text evidence="19">The sequence shown here is derived from an EMBL/GenBank/DDBJ whole genome shotgun (WGS) entry which is preliminary data.</text>
</comment>
<dbReference type="Pfam" id="PF00512">
    <property type="entry name" value="HisKA"/>
    <property type="match status" value="1"/>
</dbReference>
<dbReference type="Pfam" id="PF00672">
    <property type="entry name" value="HAMP"/>
    <property type="match status" value="1"/>
</dbReference>
<dbReference type="InterPro" id="IPR007891">
    <property type="entry name" value="CHASE3"/>
</dbReference>
<evidence type="ECO:0000256" key="13">
    <source>
        <dbReference type="PROSITE-ProRule" id="PRU00169"/>
    </source>
</evidence>
<evidence type="ECO:0000256" key="9">
    <source>
        <dbReference type="ARBA" id="ARBA00022840"/>
    </source>
</evidence>
<dbReference type="SUPFAM" id="SSF47384">
    <property type="entry name" value="Homodimeric domain of signal transducing histidine kinase"/>
    <property type="match status" value="1"/>
</dbReference>
<dbReference type="CDD" id="cd06225">
    <property type="entry name" value="HAMP"/>
    <property type="match status" value="1"/>
</dbReference>
<dbReference type="SUPFAM" id="SSF55874">
    <property type="entry name" value="ATPase domain of HSP90 chaperone/DNA topoisomerase II/histidine kinase"/>
    <property type="match status" value="1"/>
</dbReference>
<evidence type="ECO:0000259" key="16">
    <source>
        <dbReference type="PROSITE" id="PS50109"/>
    </source>
</evidence>
<feature type="modified residue" description="4-aspartylphosphate" evidence="13">
    <location>
        <position position="598"/>
    </location>
</feature>
<dbReference type="EC" id="2.7.13.3" evidence="3"/>